<accession>W4QFC0</accession>
<organism evidence="2 3">
    <name type="scientific">Halalkalibacter hemicellulosilyticusJCM 9152</name>
    <dbReference type="NCBI Taxonomy" id="1236971"/>
    <lineage>
        <taxon>Bacteria</taxon>
        <taxon>Bacillati</taxon>
        <taxon>Bacillota</taxon>
        <taxon>Bacilli</taxon>
        <taxon>Bacillales</taxon>
        <taxon>Bacillaceae</taxon>
        <taxon>Halalkalibacter</taxon>
    </lineage>
</organism>
<feature type="domain" description="N-acetyltransferase" evidence="1">
    <location>
        <begin position="21"/>
        <end position="182"/>
    </location>
</feature>
<keyword evidence="3" id="KW-1185">Reference proteome</keyword>
<evidence type="ECO:0000313" key="2">
    <source>
        <dbReference type="EMBL" id="GAE30795.1"/>
    </source>
</evidence>
<dbReference type="PANTHER" id="PTHR43415:SF3">
    <property type="entry name" value="GNAT-FAMILY ACETYLTRANSFERASE"/>
    <property type="match status" value="1"/>
</dbReference>
<sequence length="188" mass="21931">MIKQMEDQFVTTFTAKDGRFVRLRPATIQDAENIVTSVESIINEGTYLQKEQARTVDEEREFIQNMQQSHNMYAVVELDGVARGIARVIRGELKMKHHTGMFRTWLYEDAQGIGIGKHLMNYTLDWCRVHKLHKLCLTVFSTNDVAVKLYEKVGFVIEGIQREQALIHSQYVDEIWMAYFFHKDGVRT</sequence>
<evidence type="ECO:0000259" key="1">
    <source>
        <dbReference type="PROSITE" id="PS51186"/>
    </source>
</evidence>
<dbReference type="PROSITE" id="PS51186">
    <property type="entry name" value="GNAT"/>
    <property type="match status" value="1"/>
</dbReference>
<keyword evidence="2" id="KW-0808">Transferase</keyword>
<dbReference type="AlphaFoldDB" id="W4QFC0"/>
<gene>
    <name evidence="2" type="ORF">JCM9152_2212</name>
</gene>
<dbReference type="SUPFAM" id="SSF55729">
    <property type="entry name" value="Acyl-CoA N-acyltransferases (Nat)"/>
    <property type="match status" value="1"/>
</dbReference>
<dbReference type="InterPro" id="IPR016181">
    <property type="entry name" value="Acyl_CoA_acyltransferase"/>
</dbReference>
<dbReference type="EMBL" id="BAUU01000013">
    <property type="protein sequence ID" value="GAE30795.1"/>
    <property type="molecule type" value="Genomic_DNA"/>
</dbReference>
<dbReference type="Pfam" id="PF00583">
    <property type="entry name" value="Acetyltransf_1"/>
    <property type="match status" value="1"/>
</dbReference>
<comment type="caution">
    <text evidence="2">The sequence shown here is derived from an EMBL/GenBank/DDBJ whole genome shotgun (WGS) entry which is preliminary data.</text>
</comment>
<dbReference type="Proteomes" id="UP000018895">
    <property type="component" value="Unassembled WGS sequence"/>
</dbReference>
<dbReference type="STRING" id="1236971.JCM9152_2212"/>
<protein>
    <submittedName>
        <fullName evidence="2">Acetyltransferase</fullName>
    </submittedName>
</protein>
<dbReference type="GO" id="GO:0016747">
    <property type="term" value="F:acyltransferase activity, transferring groups other than amino-acyl groups"/>
    <property type="evidence" value="ECO:0007669"/>
    <property type="project" value="InterPro"/>
</dbReference>
<evidence type="ECO:0000313" key="3">
    <source>
        <dbReference type="Proteomes" id="UP000018895"/>
    </source>
</evidence>
<name>W4QFC0_9BACI</name>
<dbReference type="RefSeq" id="WP_035343739.1">
    <property type="nucleotide sequence ID" value="NZ_BAUU01000013.1"/>
</dbReference>
<proteinExistence type="predicted"/>
<dbReference type="CDD" id="cd04301">
    <property type="entry name" value="NAT_SF"/>
    <property type="match status" value="1"/>
</dbReference>
<dbReference type="OrthoDB" id="9773249at2"/>
<reference evidence="2" key="1">
    <citation type="journal article" date="2014" name="Genome Announc.">
        <title>Draft Genome Sequences of Three Alkaliphilic Bacillus Strains, Bacillus wakoensis JCM 9140T, Bacillus akibai JCM 9157T, and Bacillus hemicellulosilyticus JCM 9152T.</title>
        <authorList>
            <person name="Yuki M."/>
            <person name="Oshima K."/>
            <person name="Suda W."/>
            <person name="Oshida Y."/>
            <person name="Kitamura K."/>
            <person name="Iida T."/>
            <person name="Hattori M."/>
            <person name="Ohkuma M."/>
        </authorList>
    </citation>
    <scope>NUCLEOTIDE SEQUENCE [LARGE SCALE GENOMIC DNA]</scope>
    <source>
        <strain evidence="2">JCM 9152</strain>
    </source>
</reference>
<dbReference type="PANTHER" id="PTHR43415">
    <property type="entry name" value="SPERMIDINE N(1)-ACETYLTRANSFERASE"/>
    <property type="match status" value="1"/>
</dbReference>
<dbReference type="InterPro" id="IPR000182">
    <property type="entry name" value="GNAT_dom"/>
</dbReference>
<dbReference type="Gene3D" id="3.40.630.30">
    <property type="match status" value="1"/>
</dbReference>